<feature type="region of interest" description="Disordered" evidence="1">
    <location>
        <begin position="1"/>
        <end position="106"/>
    </location>
</feature>
<keyword evidence="3" id="KW-1185">Reference proteome</keyword>
<reference evidence="2 3" key="1">
    <citation type="submission" date="2024-01" db="EMBL/GenBank/DDBJ databases">
        <authorList>
            <person name="Allen C."/>
            <person name="Tagirdzhanova G."/>
        </authorList>
    </citation>
    <scope>NUCLEOTIDE SEQUENCE [LARGE SCALE GENOMIC DNA]</scope>
</reference>
<gene>
    <name evidence="2" type="ORF">SCUCBS95973_006722</name>
</gene>
<feature type="compositionally biased region" description="Basic and acidic residues" evidence="1">
    <location>
        <begin position="60"/>
        <end position="77"/>
    </location>
</feature>
<sequence length="153" mass="16584">MASIRPPAESSVIDRMTPPTPEEAPAEVIASSMAQEEKMNTSIISHEVMPAPMVTQGEVSKPDDSKHGHGPGRDLRTRSISQGAHKTPTHSCPGTDGDKARVQAAGPQLAAIFDSFPPEYEIERLAELDRPPSRDSHARYYIVEAARSDKAED</sequence>
<protein>
    <submittedName>
        <fullName evidence="2">Uncharacterized protein</fullName>
    </submittedName>
</protein>
<organism evidence="2 3">
    <name type="scientific">Sporothrix curviconia</name>
    <dbReference type="NCBI Taxonomy" id="1260050"/>
    <lineage>
        <taxon>Eukaryota</taxon>
        <taxon>Fungi</taxon>
        <taxon>Dikarya</taxon>
        <taxon>Ascomycota</taxon>
        <taxon>Pezizomycotina</taxon>
        <taxon>Sordariomycetes</taxon>
        <taxon>Sordariomycetidae</taxon>
        <taxon>Ophiostomatales</taxon>
        <taxon>Ophiostomataceae</taxon>
        <taxon>Sporothrix</taxon>
    </lineage>
</organism>
<evidence type="ECO:0000313" key="3">
    <source>
        <dbReference type="Proteomes" id="UP001642405"/>
    </source>
</evidence>
<accession>A0ABP0C7T1</accession>
<proteinExistence type="predicted"/>
<feature type="compositionally biased region" description="Polar residues" evidence="1">
    <location>
        <begin position="78"/>
        <end position="92"/>
    </location>
</feature>
<evidence type="ECO:0000313" key="2">
    <source>
        <dbReference type="EMBL" id="CAK7227963.1"/>
    </source>
</evidence>
<evidence type="ECO:0000256" key="1">
    <source>
        <dbReference type="SAM" id="MobiDB-lite"/>
    </source>
</evidence>
<comment type="caution">
    <text evidence="2">The sequence shown here is derived from an EMBL/GenBank/DDBJ whole genome shotgun (WGS) entry which is preliminary data.</text>
</comment>
<name>A0ABP0C7T1_9PEZI</name>
<dbReference type="EMBL" id="CAWUHB010000041">
    <property type="protein sequence ID" value="CAK7227963.1"/>
    <property type="molecule type" value="Genomic_DNA"/>
</dbReference>
<dbReference type="Proteomes" id="UP001642405">
    <property type="component" value="Unassembled WGS sequence"/>
</dbReference>